<dbReference type="EMBL" id="MSIE01000071">
    <property type="protein sequence ID" value="OLF10855.1"/>
    <property type="molecule type" value="Genomic_DNA"/>
</dbReference>
<dbReference type="RefSeq" id="WP_198943051.1">
    <property type="nucleotide sequence ID" value="NZ_MSIE01000071.1"/>
</dbReference>
<proteinExistence type="predicted"/>
<feature type="compositionally biased region" description="Gly residues" evidence="1">
    <location>
        <begin position="61"/>
        <end position="74"/>
    </location>
</feature>
<reference evidence="3 4" key="1">
    <citation type="submission" date="2016-12" db="EMBL/GenBank/DDBJ databases">
        <title>The draft genome sequence of Actinophytocola sp. 11-183.</title>
        <authorList>
            <person name="Wang W."/>
            <person name="Yuan L."/>
        </authorList>
    </citation>
    <scope>NUCLEOTIDE SEQUENCE [LARGE SCALE GENOMIC DNA]</scope>
    <source>
        <strain evidence="3 4">11-183</strain>
    </source>
</reference>
<evidence type="ECO:0000313" key="4">
    <source>
        <dbReference type="Proteomes" id="UP000185596"/>
    </source>
</evidence>
<evidence type="ECO:0008006" key="5">
    <source>
        <dbReference type="Google" id="ProtNLM"/>
    </source>
</evidence>
<name>A0A1Q8C946_9PSEU</name>
<feature type="non-terminal residue" evidence="3">
    <location>
        <position position="74"/>
    </location>
</feature>
<evidence type="ECO:0000256" key="2">
    <source>
        <dbReference type="SAM" id="SignalP"/>
    </source>
</evidence>
<dbReference type="Proteomes" id="UP000185596">
    <property type="component" value="Unassembled WGS sequence"/>
</dbReference>
<evidence type="ECO:0000256" key="1">
    <source>
        <dbReference type="SAM" id="MobiDB-lite"/>
    </source>
</evidence>
<comment type="caution">
    <text evidence="3">The sequence shown here is derived from an EMBL/GenBank/DDBJ whole genome shotgun (WGS) entry which is preliminary data.</text>
</comment>
<keyword evidence="4" id="KW-1185">Reference proteome</keyword>
<accession>A0A1Q8C946</accession>
<feature type="signal peptide" evidence="2">
    <location>
        <begin position="1"/>
        <end position="28"/>
    </location>
</feature>
<organism evidence="3 4">
    <name type="scientific">Actinophytocola xanthii</name>
    <dbReference type="NCBI Taxonomy" id="1912961"/>
    <lineage>
        <taxon>Bacteria</taxon>
        <taxon>Bacillati</taxon>
        <taxon>Actinomycetota</taxon>
        <taxon>Actinomycetes</taxon>
        <taxon>Pseudonocardiales</taxon>
        <taxon>Pseudonocardiaceae</taxon>
    </lineage>
</organism>
<feature type="region of interest" description="Disordered" evidence="1">
    <location>
        <begin position="51"/>
        <end position="74"/>
    </location>
</feature>
<feature type="compositionally biased region" description="Low complexity" evidence="1">
    <location>
        <begin position="51"/>
        <end position="60"/>
    </location>
</feature>
<keyword evidence="2" id="KW-0732">Signal</keyword>
<protein>
    <recommendedName>
        <fullName evidence="5">DUF320 domain-containing protein</fullName>
    </recommendedName>
</protein>
<feature type="chain" id="PRO_5012254689" description="DUF320 domain-containing protein" evidence="2">
    <location>
        <begin position="29"/>
        <end position="74"/>
    </location>
</feature>
<evidence type="ECO:0000313" key="3">
    <source>
        <dbReference type="EMBL" id="OLF10855.1"/>
    </source>
</evidence>
<gene>
    <name evidence="3" type="ORF">BU204_31100</name>
</gene>
<sequence>MHKAVKRVLVTAAMAGGFVLLGHATASADTGSDTSSGLTGVVSSVTSDLLGTGDTASGATAGNGGNTGNGGNAT</sequence>
<dbReference type="AlphaFoldDB" id="A0A1Q8C946"/>